<dbReference type="OrthoDB" id="9883531at2"/>
<feature type="region of interest" description="Disordered" evidence="1">
    <location>
        <begin position="139"/>
        <end position="164"/>
    </location>
</feature>
<accession>X5DWA8</accession>
<evidence type="ECO:0000256" key="1">
    <source>
        <dbReference type="SAM" id="MobiDB-lite"/>
    </source>
</evidence>
<dbReference type="AlphaFoldDB" id="X5DWA8"/>
<keyword evidence="4" id="KW-1185">Reference proteome</keyword>
<keyword evidence="2" id="KW-0812">Transmembrane</keyword>
<gene>
    <name evidence="3" type="ORF">CGLY_12235</name>
</gene>
<reference evidence="3 4" key="1">
    <citation type="journal article" date="2015" name="Int. J. Syst. Evol. Microbiol.">
        <title>Revisiting Corynebacterium glyciniphilum (ex Kubota et al., 1972) sp. nov., nom. rev., isolated from putrefied banana.</title>
        <authorList>
            <person name="Al-Dilaimi A."/>
            <person name="Bednarz H."/>
            <person name="Lomker A."/>
            <person name="Niehaus K."/>
            <person name="Kalinowski J."/>
            <person name="Ruckert C."/>
        </authorList>
    </citation>
    <scope>NUCLEOTIDE SEQUENCE [LARGE SCALE GENOMIC DNA]</scope>
    <source>
        <strain evidence="3">AJ 3170</strain>
    </source>
</reference>
<dbReference type="HOGENOM" id="CLU_1616237_0_0_11"/>
<feature type="transmembrane region" description="Helical" evidence="2">
    <location>
        <begin position="17"/>
        <end position="35"/>
    </location>
</feature>
<evidence type="ECO:0000313" key="4">
    <source>
        <dbReference type="Proteomes" id="UP000023703"/>
    </source>
</evidence>
<keyword evidence="2" id="KW-1133">Transmembrane helix</keyword>
<protein>
    <submittedName>
        <fullName evidence="3">Putative membrane protein</fullName>
    </submittedName>
</protein>
<sequence length="164" mass="17558">MTEKKSQWDTPKVRRKALYAGVVVVGVILAGVGLIEPDQIDATVQRIIDVGGPLLSLFGITAFRNVDAPAQEVEAERSKAREEALAEVEKVREDAWAEGQAYAQQVGDALVAKLDSLPEVIRGPVSEAVLSVYDQPYGKHDIEAATPEPEPENDPAGPGIYPGA</sequence>
<dbReference type="EMBL" id="CP006842">
    <property type="protein sequence ID" value="AHW64887.1"/>
    <property type="molecule type" value="Genomic_DNA"/>
</dbReference>
<name>X5DWA8_9CORY</name>
<dbReference type="KEGG" id="cgy:CGLY_12235"/>
<organism evidence="3 4">
    <name type="scientific">Corynebacterium glyciniphilum AJ 3170</name>
    <dbReference type="NCBI Taxonomy" id="1404245"/>
    <lineage>
        <taxon>Bacteria</taxon>
        <taxon>Bacillati</taxon>
        <taxon>Actinomycetota</taxon>
        <taxon>Actinomycetes</taxon>
        <taxon>Mycobacteriales</taxon>
        <taxon>Corynebacteriaceae</taxon>
        <taxon>Corynebacterium</taxon>
    </lineage>
</organism>
<evidence type="ECO:0000256" key="2">
    <source>
        <dbReference type="SAM" id="Phobius"/>
    </source>
</evidence>
<evidence type="ECO:0000313" key="3">
    <source>
        <dbReference type="EMBL" id="AHW64887.1"/>
    </source>
</evidence>
<keyword evidence="2" id="KW-0472">Membrane</keyword>
<dbReference type="Proteomes" id="UP000023703">
    <property type="component" value="Chromosome"/>
</dbReference>
<proteinExistence type="predicted"/>
<dbReference type="RefSeq" id="WP_038549828.1">
    <property type="nucleotide sequence ID" value="NZ_CP006842.1"/>
</dbReference>
<dbReference type="STRING" id="1404245.CGLY_12235"/>